<dbReference type="InterPro" id="IPR000397">
    <property type="entry name" value="Heat_shock_Hsp33"/>
</dbReference>
<keyword evidence="5 6" id="KW-0676">Redox-active center</keyword>
<evidence type="ECO:0000256" key="1">
    <source>
        <dbReference type="ARBA" id="ARBA00022490"/>
    </source>
</evidence>
<keyword evidence="3 6" id="KW-1015">Disulfide bond</keyword>
<keyword evidence="2 6" id="KW-0862">Zinc</keyword>
<accession>A0A1H7LZ03</accession>
<dbReference type="Gene3D" id="3.90.1280.10">
    <property type="entry name" value="HSP33 redox switch-like"/>
    <property type="match status" value="1"/>
</dbReference>
<sequence>MKDYIVRATAANDAVRAFAITSKDLVEEARTRHNTSPIVTAALGRMLSAGSMMGVMLKGEDDLVTLQIQGSGPMKGITVTSNSKGEVKGFPNVSVVDLPPKNGKLDVGGAIDLGIMRVIKDMGLKEPYVGTVELQTGEIAEDLTYYYAVSEQIPSSVGLGVLMNKDNTVNCAGGFIVQLMPFTPEEVITQLEENLKTLPSVTDMLSSGKTPEEMLQIVLAGLDVEIKETYPAAYKCDCSRDRVVKSLASLGKEDMDEIIADGKPVEVKCQFCNEAYEFTIDELKSFRRN</sequence>
<dbReference type="PIRSF" id="PIRSF005261">
    <property type="entry name" value="Heat_shock_Hsp33"/>
    <property type="match status" value="1"/>
</dbReference>
<evidence type="ECO:0000313" key="7">
    <source>
        <dbReference type="EMBL" id="SEL04161.1"/>
    </source>
</evidence>
<name>A0A1H7LZ03_9FIRM</name>
<comment type="similarity">
    <text evidence="6">Belongs to the HSP33 family.</text>
</comment>
<reference evidence="8" key="1">
    <citation type="submission" date="2016-10" db="EMBL/GenBank/DDBJ databases">
        <authorList>
            <person name="Varghese N."/>
        </authorList>
    </citation>
    <scope>NUCLEOTIDE SEQUENCE [LARGE SCALE GENOMIC DNA]</scope>
    <source>
        <strain evidence="8">ACV-9</strain>
    </source>
</reference>
<evidence type="ECO:0000313" key="8">
    <source>
        <dbReference type="Proteomes" id="UP000182321"/>
    </source>
</evidence>
<dbReference type="InterPro" id="IPR016153">
    <property type="entry name" value="Heat_shock_Hsp33_N"/>
</dbReference>
<dbReference type="GO" id="GO:0005737">
    <property type="term" value="C:cytoplasm"/>
    <property type="evidence" value="ECO:0007669"/>
    <property type="project" value="UniProtKB-SubCell"/>
</dbReference>
<dbReference type="Gene3D" id="3.55.30.10">
    <property type="entry name" value="Hsp33 domain"/>
    <property type="match status" value="1"/>
</dbReference>
<proteinExistence type="inferred from homology"/>
<evidence type="ECO:0000256" key="6">
    <source>
        <dbReference type="HAMAP-Rule" id="MF_00117"/>
    </source>
</evidence>
<comment type="PTM">
    <text evidence="6">Under oxidizing conditions two disulfide bonds are formed involving the reactive cysteines. Under reducing conditions zinc is bound to the reactive cysteines and the protein is inactive.</text>
</comment>
<dbReference type="RefSeq" id="WP_074792194.1">
    <property type="nucleotide sequence ID" value="NZ_FNZX01000019.1"/>
</dbReference>
<keyword evidence="1 6" id="KW-0963">Cytoplasm</keyword>
<dbReference type="PANTHER" id="PTHR30111">
    <property type="entry name" value="33 KDA CHAPERONIN"/>
    <property type="match status" value="1"/>
</dbReference>
<evidence type="ECO:0000256" key="3">
    <source>
        <dbReference type="ARBA" id="ARBA00023157"/>
    </source>
</evidence>
<dbReference type="SUPFAM" id="SSF64397">
    <property type="entry name" value="Hsp33 domain"/>
    <property type="match status" value="1"/>
</dbReference>
<dbReference type="EMBL" id="FNZX01000019">
    <property type="protein sequence ID" value="SEL04161.1"/>
    <property type="molecule type" value="Genomic_DNA"/>
</dbReference>
<dbReference type="InterPro" id="IPR016154">
    <property type="entry name" value="Heat_shock_Hsp33_C"/>
</dbReference>
<dbReference type="GO" id="GO:0044183">
    <property type="term" value="F:protein folding chaperone"/>
    <property type="evidence" value="ECO:0007669"/>
    <property type="project" value="TreeGrafter"/>
</dbReference>
<dbReference type="SUPFAM" id="SSF118352">
    <property type="entry name" value="HSP33 redox switch-like"/>
    <property type="match status" value="1"/>
</dbReference>
<organism evidence="7 8">
    <name type="scientific">Pseudobutyrivibrio ruminis</name>
    <dbReference type="NCBI Taxonomy" id="46206"/>
    <lineage>
        <taxon>Bacteria</taxon>
        <taxon>Bacillati</taxon>
        <taxon>Bacillota</taxon>
        <taxon>Clostridia</taxon>
        <taxon>Lachnospirales</taxon>
        <taxon>Lachnospiraceae</taxon>
        <taxon>Pseudobutyrivibrio</taxon>
    </lineage>
</organism>
<feature type="disulfide bond" description="Redox-active" evidence="6">
    <location>
        <begin position="236"/>
        <end position="238"/>
    </location>
</feature>
<evidence type="ECO:0000256" key="4">
    <source>
        <dbReference type="ARBA" id="ARBA00023186"/>
    </source>
</evidence>
<dbReference type="CDD" id="cd00498">
    <property type="entry name" value="Hsp33"/>
    <property type="match status" value="1"/>
</dbReference>
<protein>
    <recommendedName>
        <fullName evidence="6">33 kDa chaperonin</fullName>
    </recommendedName>
    <alternativeName>
        <fullName evidence="6">Heat shock protein 33 homolog</fullName>
        <shortName evidence="6">HSP33</shortName>
    </alternativeName>
</protein>
<dbReference type="NCBIfam" id="NF001033">
    <property type="entry name" value="PRK00114.1"/>
    <property type="match status" value="1"/>
</dbReference>
<gene>
    <name evidence="6" type="primary">hslO</name>
    <name evidence="7" type="ORF">SAMN02910377_02495</name>
</gene>
<dbReference type="Proteomes" id="UP000182321">
    <property type="component" value="Unassembled WGS sequence"/>
</dbReference>
<dbReference type="GO" id="GO:0051082">
    <property type="term" value="F:unfolded protein binding"/>
    <property type="evidence" value="ECO:0007669"/>
    <property type="project" value="UniProtKB-UniRule"/>
</dbReference>
<comment type="function">
    <text evidence="6">Redox regulated molecular chaperone. Protects both thermally unfolding and oxidatively damaged proteins from irreversible aggregation. Plays an important role in the bacterial defense system toward oxidative stress.</text>
</comment>
<evidence type="ECO:0000256" key="5">
    <source>
        <dbReference type="ARBA" id="ARBA00023284"/>
    </source>
</evidence>
<dbReference type="AlphaFoldDB" id="A0A1H7LZ03"/>
<keyword evidence="4 6" id="KW-0143">Chaperone</keyword>
<evidence type="ECO:0000256" key="2">
    <source>
        <dbReference type="ARBA" id="ARBA00022833"/>
    </source>
</evidence>
<feature type="disulfide bond" description="Redox-active" evidence="6">
    <location>
        <begin position="269"/>
        <end position="272"/>
    </location>
</feature>
<dbReference type="Pfam" id="PF01430">
    <property type="entry name" value="HSP33"/>
    <property type="match status" value="1"/>
</dbReference>
<comment type="subcellular location">
    <subcellularLocation>
        <location evidence="6">Cytoplasm</location>
    </subcellularLocation>
</comment>
<dbReference type="PANTHER" id="PTHR30111:SF1">
    <property type="entry name" value="33 KDA CHAPERONIN"/>
    <property type="match status" value="1"/>
</dbReference>
<dbReference type="HAMAP" id="MF_00117">
    <property type="entry name" value="HslO"/>
    <property type="match status" value="1"/>
</dbReference>
<keyword evidence="8" id="KW-1185">Reference proteome</keyword>
<dbReference type="GO" id="GO:0042026">
    <property type="term" value="P:protein refolding"/>
    <property type="evidence" value="ECO:0007669"/>
    <property type="project" value="TreeGrafter"/>
</dbReference>